<evidence type="ECO:0000256" key="12">
    <source>
        <dbReference type="SAM" id="Phobius"/>
    </source>
</evidence>
<keyword evidence="5 13" id="KW-0732">Signal</keyword>
<evidence type="ECO:0000256" key="2">
    <source>
        <dbReference type="ARBA" id="ARBA00007447"/>
    </source>
</evidence>
<keyword evidence="10" id="KW-0865">Zymogen</keyword>
<keyword evidence="15" id="KW-1185">Reference proteome</keyword>
<keyword evidence="8 12" id="KW-1133">Transmembrane helix</keyword>
<dbReference type="RefSeq" id="XP_013776184.1">
    <property type="nucleotide sequence ID" value="XM_013920730.2"/>
</dbReference>
<feature type="domain" description="Peptidase A1" evidence="14">
    <location>
        <begin position="53"/>
        <end position="389"/>
    </location>
</feature>
<dbReference type="PROSITE" id="PS00141">
    <property type="entry name" value="ASP_PROTEASE"/>
    <property type="match status" value="1"/>
</dbReference>
<protein>
    <submittedName>
        <fullName evidence="16">Beta-secretase 1-like</fullName>
    </submittedName>
</protein>
<dbReference type="InterPro" id="IPR009119">
    <property type="entry name" value="BACE"/>
</dbReference>
<dbReference type="Pfam" id="PF00026">
    <property type="entry name" value="Asp"/>
    <property type="match status" value="1"/>
</dbReference>
<evidence type="ECO:0000256" key="6">
    <source>
        <dbReference type="ARBA" id="ARBA00022750"/>
    </source>
</evidence>
<evidence type="ECO:0000256" key="3">
    <source>
        <dbReference type="ARBA" id="ARBA00022670"/>
    </source>
</evidence>
<evidence type="ECO:0000259" key="14">
    <source>
        <dbReference type="PROSITE" id="PS51767"/>
    </source>
</evidence>
<dbReference type="InterPro" id="IPR021109">
    <property type="entry name" value="Peptidase_aspartic_dom_sf"/>
</dbReference>
<evidence type="ECO:0000256" key="5">
    <source>
        <dbReference type="ARBA" id="ARBA00022729"/>
    </source>
</evidence>
<dbReference type="PANTHER" id="PTHR47965">
    <property type="entry name" value="ASPARTYL PROTEASE-RELATED"/>
    <property type="match status" value="1"/>
</dbReference>
<dbReference type="GeneID" id="106460967"/>
<evidence type="ECO:0000256" key="10">
    <source>
        <dbReference type="ARBA" id="ARBA00023145"/>
    </source>
</evidence>
<comment type="subcellular location">
    <subcellularLocation>
        <location evidence="1">Membrane</location>
        <topology evidence="1">Single-pass type I membrane protein</topology>
    </subcellularLocation>
</comment>
<dbReference type="InterPro" id="IPR001461">
    <property type="entry name" value="Aspartic_peptidase_A1"/>
</dbReference>
<keyword evidence="7 11" id="KW-0378">Hydrolase</keyword>
<gene>
    <name evidence="16" type="primary">LOC106460967</name>
</gene>
<evidence type="ECO:0000256" key="8">
    <source>
        <dbReference type="ARBA" id="ARBA00022989"/>
    </source>
</evidence>
<dbReference type="SUPFAM" id="SSF50630">
    <property type="entry name" value="Acid proteases"/>
    <property type="match status" value="1"/>
</dbReference>
<keyword evidence="6 11" id="KW-0064">Aspartyl protease</keyword>
<keyword evidence="3 11" id="KW-0645">Protease</keyword>
<accession>A0ABM1B761</accession>
<keyword evidence="4 12" id="KW-0812">Transmembrane</keyword>
<proteinExistence type="inferred from homology"/>
<dbReference type="InterPro" id="IPR001969">
    <property type="entry name" value="Aspartic_peptidase_AS"/>
</dbReference>
<dbReference type="Gene3D" id="2.40.70.10">
    <property type="entry name" value="Acid Proteases"/>
    <property type="match status" value="2"/>
</dbReference>
<evidence type="ECO:0000256" key="9">
    <source>
        <dbReference type="ARBA" id="ARBA00023136"/>
    </source>
</evidence>
<evidence type="ECO:0000313" key="15">
    <source>
        <dbReference type="Proteomes" id="UP000694941"/>
    </source>
</evidence>
<dbReference type="PRINTS" id="PR01815">
    <property type="entry name" value="BACEFAMILY"/>
</dbReference>
<dbReference type="Proteomes" id="UP000694941">
    <property type="component" value="Unplaced"/>
</dbReference>
<dbReference type="PANTHER" id="PTHR47965:SF12">
    <property type="entry name" value="ASPARTIC PROTEINASE 3-RELATED"/>
    <property type="match status" value="1"/>
</dbReference>
<sequence>MIYHFCILNFMIQLINLIEASVIVLPLHQEERYLNQVKTVVNASIGGNFDDGYYVLVNIGSPPQKLALLIDTGSSNLAVAASSALPVKRYFHMNESESFHLTGKSVKIKYVQGQWSGTLGSDLISIPNSPSITTRCNVACILSSEDVFSNVSNWQGLLGLAYSAVAKPDSSVTPYFDALVADGKVENIFSIALCDKPQIQNVKQSQGKLVLGGIENSLYTGDILYTRIHKEWFYEVILTNITVGSKKWEGHCSELNNDKTIIDTGTSALYLPEKVFTWVKQSLHKTDELKNQLNERFWKGQEDVCIQKGRSVSEYFHQIEMVFGETFNSSVSLVIPPELFLWKTPQIVPDNDCYKLGIASSKVGTIIGAVILEGFYVIYDRENKRIGFANSTCTHTTAAVIRTMNMPKDPKDCAHSYEEESGSSLLVIAYILSTLCILCAIPLLVMLTQWIWHHLIKKRGDTSEASSLIDD</sequence>
<evidence type="ECO:0000256" key="7">
    <source>
        <dbReference type="ARBA" id="ARBA00022801"/>
    </source>
</evidence>
<organism evidence="15 16">
    <name type="scientific">Limulus polyphemus</name>
    <name type="common">Atlantic horseshoe crab</name>
    <dbReference type="NCBI Taxonomy" id="6850"/>
    <lineage>
        <taxon>Eukaryota</taxon>
        <taxon>Metazoa</taxon>
        <taxon>Ecdysozoa</taxon>
        <taxon>Arthropoda</taxon>
        <taxon>Chelicerata</taxon>
        <taxon>Merostomata</taxon>
        <taxon>Xiphosura</taxon>
        <taxon>Limulidae</taxon>
        <taxon>Limulus</taxon>
    </lineage>
</organism>
<name>A0ABM1B761_LIMPO</name>
<dbReference type="PRINTS" id="PR00792">
    <property type="entry name" value="PEPSIN"/>
</dbReference>
<evidence type="ECO:0000256" key="11">
    <source>
        <dbReference type="RuleBase" id="RU000454"/>
    </source>
</evidence>
<evidence type="ECO:0000256" key="13">
    <source>
        <dbReference type="SAM" id="SignalP"/>
    </source>
</evidence>
<reference evidence="16" key="1">
    <citation type="submission" date="2025-08" db="UniProtKB">
        <authorList>
            <consortium name="RefSeq"/>
        </authorList>
    </citation>
    <scope>IDENTIFICATION</scope>
    <source>
        <tissue evidence="16">Muscle</tissue>
    </source>
</reference>
<dbReference type="PROSITE" id="PS51767">
    <property type="entry name" value="PEPTIDASE_A1"/>
    <property type="match status" value="1"/>
</dbReference>
<dbReference type="InterPro" id="IPR033121">
    <property type="entry name" value="PEPTIDASE_A1"/>
</dbReference>
<evidence type="ECO:0000256" key="4">
    <source>
        <dbReference type="ARBA" id="ARBA00022692"/>
    </source>
</evidence>
<comment type="similarity">
    <text evidence="2 11">Belongs to the peptidase A1 family.</text>
</comment>
<feature type="chain" id="PRO_5046612884" evidence="13">
    <location>
        <begin position="21"/>
        <end position="471"/>
    </location>
</feature>
<evidence type="ECO:0000313" key="16">
    <source>
        <dbReference type="RefSeq" id="XP_013776184.1"/>
    </source>
</evidence>
<feature type="transmembrane region" description="Helical" evidence="12">
    <location>
        <begin position="425"/>
        <end position="452"/>
    </location>
</feature>
<evidence type="ECO:0000256" key="1">
    <source>
        <dbReference type="ARBA" id="ARBA00004479"/>
    </source>
</evidence>
<keyword evidence="9 12" id="KW-0472">Membrane</keyword>
<feature type="signal peptide" evidence="13">
    <location>
        <begin position="1"/>
        <end position="20"/>
    </location>
</feature>